<feature type="signal peptide" evidence="1">
    <location>
        <begin position="1"/>
        <end position="26"/>
    </location>
</feature>
<sequence>MRLTRIVPVAAMAAAAMLGGAAVAQAAPVVISAGHVDVVEAEYEDGAIEVHLHDHTVDPAVDREPADVVLEAVSSTKITVPADPAYAFLGSAGSPVWVLPQDQQDGVLFAGFSAENVESGTFAGDKLDVALTGITGPGEVAVFDTDGSGAPTVLYDTGDGLPDVHAFHAGDHHHTNWAFTASGTYTVTFDVTATLPDGTVVDSGPAAYTFQVDA</sequence>
<gene>
    <name evidence="2" type="ORF">GCM10022222_85050</name>
</gene>
<evidence type="ECO:0000313" key="2">
    <source>
        <dbReference type="EMBL" id="GAA3587368.1"/>
    </source>
</evidence>
<dbReference type="NCBIfam" id="TIGR03769">
    <property type="entry name" value="P_ac_wall_RPT"/>
    <property type="match status" value="1"/>
</dbReference>
<accession>A0ABP6YRA8</accession>
<name>A0ABP6YRA8_9PSEU</name>
<dbReference type="EMBL" id="BAAAZN010000035">
    <property type="protein sequence ID" value="GAA3587368.1"/>
    <property type="molecule type" value="Genomic_DNA"/>
</dbReference>
<reference evidence="3" key="1">
    <citation type="journal article" date="2019" name="Int. J. Syst. Evol. Microbiol.">
        <title>The Global Catalogue of Microorganisms (GCM) 10K type strain sequencing project: providing services to taxonomists for standard genome sequencing and annotation.</title>
        <authorList>
            <consortium name="The Broad Institute Genomics Platform"/>
            <consortium name="The Broad Institute Genome Sequencing Center for Infectious Disease"/>
            <person name="Wu L."/>
            <person name="Ma J."/>
        </authorList>
    </citation>
    <scope>NUCLEOTIDE SEQUENCE [LARGE SCALE GENOMIC DNA]</scope>
    <source>
        <strain evidence="3">JCM 16898</strain>
    </source>
</reference>
<feature type="chain" id="PRO_5046182276" description="Surface-anchored protein" evidence="1">
    <location>
        <begin position="27"/>
        <end position="214"/>
    </location>
</feature>
<dbReference type="NCBIfam" id="NF038134">
    <property type="entry name" value="choice_anch_M"/>
    <property type="match status" value="1"/>
</dbReference>
<evidence type="ECO:0000256" key="1">
    <source>
        <dbReference type="SAM" id="SignalP"/>
    </source>
</evidence>
<dbReference type="Proteomes" id="UP001500689">
    <property type="component" value="Unassembled WGS sequence"/>
</dbReference>
<dbReference type="InterPro" id="IPR022435">
    <property type="entry name" value="Surface-anchored_actinobac"/>
</dbReference>
<keyword evidence="1" id="KW-0732">Signal</keyword>
<keyword evidence="3" id="KW-1185">Reference proteome</keyword>
<organism evidence="2 3">
    <name type="scientific">Amycolatopsis ultiminotia</name>
    <dbReference type="NCBI Taxonomy" id="543629"/>
    <lineage>
        <taxon>Bacteria</taxon>
        <taxon>Bacillati</taxon>
        <taxon>Actinomycetota</taxon>
        <taxon>Actinomycetes</taxon>
        <taxon>Pseudonocardiales</taxon>
        <taxon>Pseudonocardiaceae</taxon>
        <taxon>Amycolatopsis</taxon>
    </lineage>
</organism>
<comment type="caution">
    <text evidence="2">The sequence shown here is derived from an EMBL/GenBank/DDBJ whole genome shotgun (WGS) entry which is preliminary data.</text>
</comment>
<dbReference type="RefSeq" id="WP_344869308.1">
    <property type="nucleotide sequence ID" value="NZ_BAAAZN010000035.1"/>
</dbReference>
<evidence type="ECO:0000313" key="3">
    <source>
        <dbReference type="Proteomes" id="UP001500689"/>
    </source>
</evidence>
<evidence type="ECO:0008006" key="4">
    <source>
        <dbReference type="Google" id="ProtNLM"/>
    </source>
</evidence>
<proteinExistence type="predicted"/>
<protein>
    <recommendedName>
        <fullName evidence="4">Surface-anchored protein</fullName>
    </recommendedName>
</protein>